<proteinExistence type="predicted"/>
<reference evidence="2" key="1">
    <citation type="submission" date="2024-07" db="EMBL/GenBank/DDBJ databases">
        <title>Two chromosome-level genome assemblies of Korean endemic species Abeliophyllum distichum and Forsythia ovata (Oleaceae).</title>
        <authorList>
            <person name="Jang H."/>
        </authorList>
    </citation>
    <scope>NUCLEOTIDE SEQUENCE [LARGE SCALE GENOMIC DNA]</scope>
</reference>
<accession>A0ABD1X1S9</accession>
<dbReference type="Proteomes" id="UP001604277">
    <property type="component" value="Unassembled WGS sequence"/>
</dbReference>
<dbReference type="EMBL" id="JBFOLJ010000001">
    <property type="protein sequence ID" value="KAL2555942.1"/>
    <property type="molecule type" value="Genomic_DNA"/>
</dbReference>
<evidence type="ECO:0000313" key="1">
    <source>
        <dbReference type="EMBL" id="KAL2555942.1"/>
    </source>
</evidence>
<evidence type="ECO:0000313" key="2">
    <source>
        <dbReference type="Proteomes" id="UP001604277"/>
    </source>
</evidence>
<dbReference type="AlphaFoldDB" id="A0ABD1X1S9"/>
<keyword evidence="2" id="KW-1185">Reference proteome</keyword>
<organism evidence="1 2">
    <name type="scientific">Forsythia ovata</name>
    <dbReference type="NCBI Taxonomy" id="205694"/>
    <lineage>
        <taxon>Eukaryota</taxon>
        <taxon>Viridiplantae</taxon>
        <taxon>Streptophyta</taxon>
        <taxon>Embryophyta</taxon>
        <taxon>Tracheophyta</taxon>
        <taxon>Spermatophyta</taxon>
        <taxon>Magnoliopsida</taxon>
        <taxon>eudicotyledons</taxon>
        <taxon>Gunneridae</taxon>
        <taxon>Pentapetalae</taxon>
        <taxon>asterids</taxon>
        <taxon>lamiids</taxon>
        <taxon>Lamiales</taxon>
        <taxon>Oleaceae</taxon>
        <taxon>Forsythieae</taxon>
        <taxon>Forsythia</taxon>
    </lineage>
</organism>
<comment type="caution">
    <text evidence="1">The sequence shown here is derived from an EMBL/GenBank/DDBJ whole genome shotgun (WGS) entry which is preliminary data.</text>
</comment>
<name>A0ABD1X1S9_9LAMI</name>
<gene>
    <name evidence="1" type="ORF">Fot_00681</name>
</gene>
<sequence length="181" mass="20516">MERSSLCIDLQTFHVNKCVSSKETIQQWVVGGGSGGGFRRRRLLGSSRQRMHKLLHCTMAFYLHNRLDCMYTIWKVIFSRILGIGWAQVPGKGGRLHIWNPLTAGCLKLNINAVVSLVDGVVGVGAITRDHLVEWVVNGGSSDFDEEDCWFLIDRGCTNYYIARWPYICIIGWIAYTQYGK</sequence>
<protein>
    <submittedName>
        <fullName evidence="1">Uncharacterized protein</fullName>
    </submittedName>
</protein>